<dbReference type="STRING" id="1090615.SAMN04515671_3554"/>
<evidence type="ECO:0000256" key="2">
    <source>
        <dbReference type="ARBA" id="ARBA00023125"/>
    </source>
</evidence>
<accession>A0A1H0RFU6</accession>
<dbReference type="SUPFAM" id="SSF46689">
    <property type="entry name" value="Homeodomain-like"/>
    <property type="match status" value="1"/>
</dbReference>
<gene>
    <name evidence="6" type="ORF">SAMN04515671_3554</name>
</gene>
<dbReference type="Pfam" id="PF02909">
    <property type="entry name" value="TetR_C_1"/>
    <property type="match status" value="1"/>
</dbReference>
<protein>
    <submittedName>
        <fullName evidence="6">DNA-binding transcriptional regulator, AcrR family</fullName>
    </submittedName>
</protein>
<feature type="domain" description="HTH tetR-type" evidence="5">
    <location>
        <begin position="11"/>
        <end position="71"/>
    </location>
</feature>
<dbReference type="RefSeq" id="WP_090478321.1">
    <property type="nucleotide sequence ID" value="NZ_LT629710.1"/>
</dbReference>
<dbReference type="InterPro" id="IPR009057">
    <property type="entry name" value="Homeodomain-like_sf"/>
</dbReference>
<evidence type="ECO:0000313" key="6">
    <source>
        <dbReference type="EMBL" id="SDP28492.1"/>
    </source>
</evidence>
<keyword evidence="7" id="KW-1185">Reference proteome</keyword>
<evidence type="ECO:0000256" key="4">
    <source>
        <dbReference type="PROSITE-ProRule" id="PRU00335"/>
    </source>
</evidence>
<dbReference type="GO" id="GO:0003677">
    <property type="term" value="F:DNA binding"/>
    <property type="evidence" value="ECO:0007669"/>
    <property type="project" value="UniProtKB-UniRule"/>
</dbReference>
<feature type="DNA-binding region" description="H-T-H motif" evidence="4">
    <location>
        <begin position="34"/>
        <end position="53"/>
    </location>
</feature>
<evidence type="ECO:0000256" key="3">
    <source>
        <dbReference type="ARBA" id="ARBA00023163"/>
    </source>
</evidence>
<dbReference type="AlphaFoldDB" id="A0A1H0RFU6"/>
<dbReference type="Gene3D" id="1.10.10.60">
    <property type="entry name" value="Homeodomain-like"/>
    <property type="match status" value="1"/>
</dbReference>
<evidence type="ECO:0000256" key="1">
    <source>
        <dbReference type="ARBA" id="ARBA00023015"/>
    </source>
</evidence>
<name>A0A1H0RFU6_9ACTN</name>
<keyword evidence="3" id="KW-0804">Transcription</keyword>
<dbReference type="EMBL" id="LT629710">
    <property type="protein sequence ID" value="SDP28492.1"/>
    <property type="molecule type" value="Genomic_DNA"/>
</dbReference>
<sequence>MAKSDTGGAGPLDRARITTAAIALIDAESAHALSMRKLGASLSVEAMAIYHYFTGRDEVLDSVVETVINELHDDPDLQVHAAHWEEYLYRTAHAVRRIALAHPQVFPLIATRPPAAPWIQPPLRSLRWIQTFLQALQACGFADENAVAVYQAFSSFLLGHLLLEVSALGADVGPVEEAQPTPPDASDLDDYPLLKRLEPLLSRDRGAEEFEEGLEALIERLTSRGKR</sequence>
<dbReference type="InterPro" id="IPR001647">
    <property type="entry name" value="HTH_TetR"/>
</dbReference>
<dbReference type="GO" id="GO:0045892">
    <property type="term" value="P:negative regulation of DNA-templated transcription"/>
    <property type="evidence" value="ECO:0007669"/>
    <property type="project" value="InterPro"/>
</dbReference>
<dbReference type="InterPro" id="IPR036271">
    <property type="entry name" value="Tet_transcr_reg_TetR-rel_C_sf"/>
</dbReference>
<keyword evidence="2 4" id="KW-0238">DNA-binding</keyword>
<evidence type="ECO:0000313" key="7">
    <source>
        <dbReference type="Proteomes" id="UP000198741"/>
    </source>
</evidence>
<organism evidence="6 7">
    <name type="scientific">Nakamurella panacisegetis</name>
    <dbReference type="NCBI Taxonomy" id="1090615"/>
    <lineage>
        <taxon>Bacteria</taxon>
        <taxon>Bacillati</taxon>
        <taxon>Actinomycetota</taxon>
        <taxon>Actinomycetes</taxon>
        <taxon>Nakamurellales</taxon>
        <taxon>Nakamurellaceae</taxon>
        <taxon>Nakamurella</taxon>
    </lineage>
</organism>
<keyword evidence="1" id="KW-0805">Transcription regulation</keyword>
<dbReference type="Gene3D" id="1.10.357.10">
    <property type="entry name" value="Tetracycline Repressor, domain 2"/>
    <property type="match status" value="1"/>
</dbReference>
<dbReference type="Pfam" id="PF00440">
    <property type="entry name" value="TetR_N"/>
    <property type="match status" value="1"/>
</dbReference>
<dbReference type="PROSITE" id="PS50977">
    <property type="entry name" value="HTH_TETR_2"/>
    <property type="match status" value="1"/>
</dbReference>
<dbReference type="OrthoDB" id="329481at2"/>
<reference evidence="6 7" key="1">
    <citation type="submission" date="2016-10" db="EMBL/GenBank/DDBJ databases">
        <authorList>
            <person name="de Groot N.N."/>
        </authorList>
    </citation>
    <scope>NUCLEOTIDE SEQUENCE [LARGE SCALE GENOMIC DNA]</scope>
    <source>
        <strain evidence="7">P4-7,KCTC 19426,CECT 7604</strain>
    </source>
</reference>
<proteinExistence type="predicted"/>
<dbReference type="InterPro" id="IPR004111">
    <property type="entry name" value="Repressor_TetR_C"/>
</dbReference>
<evidence type="ECO:0000259" key="5">
    <source>
        <dbReference type="PROSITE" id="PS50977"/>
    </source>
</evidence>
<dbReference type="Proteomes" id="UP000198741">
    <property type="component" value="Chromosome I"/>
</dbReference>
<dbReference type="SUPFAM" id="SSF48498">
    <property type="entry name" value="Tetracyclin repressor-like, C-terminal domain"/>
    <property type="match status" value="1"/>
</dbReference>